<reference evidence="1 2" key="1">
    <citation type="submission" date="2017-10" db="EMBL/GenBank/DDBJ databases">
        <title>Nyctiphanis sp. nov., isolated from the stomach of the euphausiid Nyctiphanes simplex (Hansen, 1911) in the Gulf of California.</title>
        <authorList>
            <person name="Gomez-Gil B."/>
            <person name="Aguilar-Mendez M."/>
            <person name="Lopez-Cortes A."/>
            <person name="Gomez-Gutierrez J."/>
            <person name="Roque A."/>
            <person name="Lang E."/>
            <person name="Gonzalez-Castillo A."/>
        </authorList>
    </citation>
    <scope>NUCLEOTIDE SEQUENCE [LARGE SCALE GENOMIC DNA]</scope>
    <source>
        <strain evidence="1 2">CAIM 600</strain>
    </source>
</reference>
<gene>
    <name evidence="1" type="ORF">CS022_21165</name>
</gene>
<evidence type="ECO:0000313" key="2">
    <source>
        <dbReference type="Proteomes" id="UP000290287"/>
    </source>
</evidence>
<comment type="caution">
    <text evidence="1">The sequence shown here is derived from an EMBL/GenBank/DDBJ whole genome shotgun (WGS) entry which is preliminary data.</text>
</comment>
<dbReference type="RefSeq" id="WP_129123908.1">
    <property type="nucleotide sequence ID" value="NZ_PEIB01000038.1"/>
</dbReference>
<proteinExistence type="predicted"/>
<organism evidence="1 2">
    <name type="scientific">Veronia nyctiphanis</name>
    <dbReference type="NCBI Taxonomy" id="1278244"/>
    <lineage>
        <taxon>Bacteria</taxon>
        <taxon>Pseudomonadati</taxon>
        <taxon>Pseudomonadota</taxon>
        <taxon>Gammaproteobacteria</taxon>
        <taxon>Vibrionales</taxon>
        <taxon>Vibrionaceae</taxon>
        <taxon>Veronia</taxon>
    </lineage>
</organism>
<evidence type="ECO:0000313" key="1">
    <source>
        <dbReference type="EMBL" id="RXJ71342.1"/>
    </source>
</evidence>
<keyword evidence="2" id="KW-1185">Reference proteome</keyword>
<protein>
    <submittedName>
        <fullName evidence="1">Uncharacterized protein</fullName>
    </submittedName>
</protein>
<dbReference type="AlphaFoldDB" id="A0A4Q0YKR9"/>
<dbReference type="Proteomes" id="UP000290287">
    <property type="component" value="Unassembled WGS sequence"/>
</dbReference>
<accession>A0A4Q0YKR9</accession>
<name>A0A4Q0YKR9_9GAMM</name>
<dbReference type="EMBL" id="PEIB01000038">
    <property type="protein sequence ID" value="RXJ71342.1"/>
    <property type="molecule type" value="Genomic_DNA"/>
</dbReference>
<dbReference type="OrthoDB" id="3078667at2"/>
<sequence length="198" mass="23134">MTTANKQKLSEKVWAESVTEKLHDFITRLDSNFAADTSQKLAYSNEIRQYDDETTLSEENKFETDILIYEKSEGKTWKPRLVIETKINSVNTHDSITYSHKAHLHKTVHPYLRYGMFIGAMGDGGLPARVLRHGEQFDFMLAWRDTDGSKKEWDALFSIVRQELAISQRLEESLYENRAKGRKRFFAYHRPLVPYPID</sequence>